<feature type="active site" evidence="5">
    <location>
        <position position="308"/>
    </location>
</feature>
<protein>
    <recommendedName>
        <fullName evidence="8">Peptidase A1 domain-containing protein</fullName>
    </recommendedName>
</protein>
<gene>
    <name evidence="9" type="ORF">ACAT0790_LOCUS54679</name>
</gene>
<evidence type="ECO:0000256" key="3">
    <source>
        <dbReference type="ARBA" id="ARBA00022750"/>
    </source>
</evidence>
<keyword evidence="3" id="KW-0064">Aspartyl protease</keyword>
<feature type="active site" evidence="5">
    <location>
        <position position="106"/>
    </location>
</feature>
<feature type="disulfide bond" evidence="6">
    <location>
        <begin position="119"/>
        <end position="124"/>
    </location>
</feature>
<name>A0A7S1WNC4_ALECA</name>
<dbReference type="PROSITE" id="PS51767">
    <property type="entry name" value="PEPTIDASE_A1"/>
    <property type="match status" value="1"/>
</dbReference>
<evidence type="ECO:0000256" key="6">
    <source>
        <dbReference type="PIRSR" id="PIRSR601461-2"/>
    </source>
</evidence>
<sequence>MNFQSLIHMSKALYTFGGLLACATLRVHALGGLASTLHAAGGAEGVLPEHHSSVAEASQPALHNVPLQKQYVPVLKGNKTVAYKTAYFGKVHVGSPESKAFTVVFDTGSGHFILPSTACASETCEKHRRYNRTDSKSAVDIEYDGTLILPDAVERDQVAIAFGTGEVLGEFVREVVCLDERAETCVNLRIVLATEMTSDPFGLFAFDGVLGLGLDALTLNPGFSFFGQMAAQNPAVQPRFAVFLARNDDGESMISFGGHDERRASGELDWAPVAMQELGYWQVQVKSVRIGDTVLEDCADGGCRAILDTGTSLLGVPRQAARTMHRLLARHVPKDSYSDASEIDCRTVPGTQIHFDLGGPTVSLAVEDYSRPTPFNMTLPGKNASGLFCRSLLLPVDMKPPLGPKVFIWGEPVLRRYYTVYDFARKQIGFTPARQAPGSSSTGLRAVGAPPPGSLVSGAPLATEGAKRPGERAGEAPAEA</sequence>
<dbReference type="EMBL" id="HBGE01091821">
    <property type="protein sequence ID" value="CAD9177910.1"/>
    <property type="molecule type" value="Transcribed_RNA"/>
</dbReference>
<feature type="compositionally biased region" description="Basic and acidic residues" evidence="7">
    <location>
        <begin position="465"/>
        <end position="474"/>
    </location>
</feature>
<dbReference type="SUPFAM" id="SSF50630">
    <property type="entry name" value="Acid proteases"/>
    <property type="match status" value="1"/>
</dbReference>
<feature type="region of interest" description="Disordered" evidence="7">
    <location>
        <begin position="433"/>
        <end position="480"/>
    </location>
</feature>
<organism evidence="9">
    <name type="scientific">Alexandrium catenella</name>
    <name type="common">Red tide dinoflagellate</name>
    <name type="synonym">Gonyaulax catenella</name>
    <dbReference type="NCBI Taxonomy" id="2925"/>
    <lineage>
        <taxon>Eukaryota</taxon>
        <taxon>Sar</taxon>
        <taxon>Alveolata</taxon>
        <taxon>Dinophyceae</taxon>
        <taxon>Gonyaulacales</taxon>
        <taxon>Pyrocystaceae</taxon>
        <taxon>Alexandrium</taxon>
    </lineage>
</organism>
<proteinExistence type="inferred from homology"/>
<feature type="domain" description="Peptidase A1" evidence="8">
    <location>
        <begin position="87"/>
        <end position="431"/>
    </location>
</feature>
<keyword evidence="2" id="KW-0645">Protease</keyword>
<dbReference type="Gene3D" id="2.40.70.10">
    <property type="entry name" value="Acid Proteases"/>
    <property type="match status" value="2"/>
</dbReference>
<evidence type="ECO:0000256" key="5">
    <source>
        <dbReference type="PIRSR" id="PIRSR601461-1"/>
    </source>
</evidence>
<keyword evidence="4" id="KW-0378">Hydrolase</keyword>
<evidence type="ECO:0000256" key="1">
    <source>
        <dbReference type="ARBA" id="ARBA00007447"/>
    </source>
</evidence>
<dbReference type="InterPro" id="IPR034164">
    <property type="entry name" value="Pepsin-like_dom"/>
</dbReference>
<dbReference type="InterPro" id="IPR001461">
    <property type="entry name" value="Aspartic_peptidase_A1"/>
</dbReference>
<dbReference type="PRINTS" id="PR00792">
    <property type="entry name" value="PEPSIN"/>
</dbReference>
<reference evidence="9" key="1">
    <citation type="submission" date="2021-01" db="EMBL/GenBank/DDBJ databases">
        <authorList>
            <person name="Corre E."/>
            <person name="Pelletier E."/>
            <person name="Niang G."/>
            <person name="Scheremetjew M."/>
            <person name="Finn R."/>
            <person name="Kale V."/>
            <person name="Holt S."/>
            <person name="Cochrane G."/>
            <person name="Meng A."/>
            <person name="Brown T."/>
            <person name="Cohen L."/>
        </authorList>
    </citation>
    <scope>NUCLEOTIDE SEQUENCE</scope>
    <source>
        <strain evidence="9">OF101</strain>
    </source>
</reference>
<accession>A0A7S1WNC4</accession>
<dbReference type="InterPro" id="IPR021109">
    <property type="entry name" value="Peptidase_aspartic_dom_sf"/>
</dbReference>
<evidence type="ECO:0000259" key="8">
    <source>
        <dbReference type="PROSITE" id="PS51767"/>
    </source>
</evidence>
<evidence type="ECO:0000313" key="9">
    <source>
        <dbReference type="EMBL" id="CAD9177910.1"/>
    </source>
</evidence>
<dbReference type="PANTHER" id="PTHR47966:SF51">
    <property type="entry name" value="BETA-SITE APP-CLEAVING ENZYME, ISOFORM A-RELATED"/>
    <property type="match status" value="1"/>
</dbReference>
<evidence type="ECO:0000256" key="4">
    <source>
        <dbReference type="ARBA" id="ARBA00022801"/>
    </source>
</evidence>
<dbReference type="GO" id="GO:0004190">
    <property type="term" value="F:aspartic-type endopeptidase activity"/>
    <property type="evidence" value="ECO:0007669"/>
    <property type="project" value="UniProtKB-KW"/>
</dbReference>
<dbReference type="AlphaFoldDB" id="A0A7S1WNC4"/>
<dbReference type="PANTHER" id="PTHR47966">
    <property type="entry name" value="BETA-SITE APP-CLEAVING ENZYME, ISOFORM A-RELATED"/>
    <property type="match status" value="1"/>
</dbReference>
<dbReference type="CDD" id="cd05471">
    <property type="entry name" value="pepsin_like"/>
    <property type="match status" value="1"/>
</dbReference>
<dbReference type="InterPro" id="IPR033121">
    <property type="entry name" value="PEPTIDASE_A1"/>
</dbReference>
<dbReference type="Pfam" id="PF00026">
    <property type="entry name" value="Asp"/>
    <property type="match status" value="1"/>
</dbReference>
<dbReference type="GO" id="GO:0016485">
    <property type="term" value="P:protein processing"/>
    <property type="evidence" value="ECO:0007669"/>
    <property type="project" value="UniProtKB-ARBA"/>
</dbReference>
<evidence type="ECO:0000256" key="2">
    <source>
        <dbReference type="ARBA" id="ARBA00022670"/>
    </source>
</evidence>
<comment type="similarity">
    <text evidence="1">Belongs to the peptidase A1 family.</text>
</comment>
<keyword evidence="6" id="KW-1015">Disulfide bond</keyword>
<evidence type="ECO:0000256" key="7">
    <source>
        <dbReference type="SAM" id="MobiDB-lite"/>
    </source>
</evidence>
<dbReference type="FunFam" id="2.40.70.10:FF:000115">
    <property type="entry name" value="Lysosomal aspartic protease"/>
    <property type="match status" value="1"/>
</dbReference>